<reference evidence="1 2" key="1">
    <citation type="submission" date="2020-07" db="EMBL/GenBank/DDBJ databases">
        <title>Genomic diversity of species in the Neisseriaceae family.</title>
        <authorList>
            <person name="Vincent A.T."/>
            <person name="Bernet E."/>
            <person name="Veyrier F.J."/>
        </authorList>
    </citation>
    <scope>NUCLEOTIDE SEQUENCE [LARGE SCALE GENOMIC DNA]</scope>
    <source>
        <strain evidence="1 2">DSM 22244</strain>
    </source>
</reference>
<dbReference type="AlphaFoldDB" id="A0A7D7S663"/>
<evidence type="ECO:0000313" key="1">
    <source>
        <dbReference type="EMBL" id="QMT41386.1"/>
    </source>
</evidence>
<dbReference type="RefSeq" id="WP_182122921.1">
    <property type="nucleotide sequence ID" value="NZ_CP059567.1"/>
</dbReference>
<dbReference type="KEGG" id="nsg:H3L94_05005"/>
<evidence type="ECO:0000313" key="2">
    <source>
        <dbReference type="Proteomes" id="UP000514752"/>
    </source>
</evidence>
<name>A0A7D7S663_9NEIS</name>
<proteinExistence type="predicted"/>
<protein>
    <submittedName>
        <fullName evidence="1">Uncharacterized protein</fullName>
    </submittedName>
</protein>
<dbReference type="Proteomes" id="UP000514752">
    <property type="component" value="Chromosome"/>
</dbReference>
<organism evidence="1 2">
    <name type="scientific">Neisseria shayeganii</name>
    <dbReference type="NCBI Taxonomy" id="607712"/>
    <lineage>
        <taxon>Bacteria</taxon>
        <taxon>Pseudomonadati</taxon>
        <taxon>Pseudomonadota</taxon>
        <taxon>Betaproteobacteria</taxon>
        <taxon>Neisseriales</taxon>
        <taxon>Neisseriaceae</taxon>
        <taxon>Neisseria</taxon>
    </lineage>
</organism>
<dbReference type="EMBL" id="CP059567">
    <property type="protein sequence ID" value="QMT41386.1"/>
    <property type="molecule type" value="Genomic_DNA"/>
</dbReference>
<accession>A0A7D7S663</accession>
<gene>
    <name evidence="1" type="ORF">H3L94_05005</name>
</gene>
<sequence length="91" mass="10230">MNPTAKTVTISRELAENIANTLFRLERFADHTETIAVTIKELPRGSCLIDSQVEMLLDLHEDMIQIPTPDAESSAYALWSIIEEADKEAQK</sequence>